<dbReference type="NCBIfam" id="TIGR01244">
    <property type="entry name" value="TIGR01244 family sulfur transferase"/>
    <property type="match status" value="1"/>
</dbReference>
<dbReference type="AlphaFoldDB" id="A0A934W1D8"/>
<comment type="caution">
    <text evidence="2">The sequence shown here is derived from an EMBL/GenBank/DDBJ whole genome shotgun (WGS) entry which is preliminary data.</text>
</comment>
<reference evidence="2" key="1">
    <citation type="submission" date="2021-01" db="EMBL/GenBank/DDBJ databases">
        <title>Paracoccus amoyensis sp. nov., isolated from the surface seawater along the coast of Xiamen Island, China.</title>
        <authorList>
            <person name="Lyu L."/>
        </authorList>
    </citation>
    <scope>NUCLEOTIDE SEQUENCE</scope>
    <source>
        <strain evidence="2">MJ17</strain>
    </source>
</reference>
<organism evidence="2 3">
    <name type="scientific">Paracoccus caeni</name>
    <dbReference type="NCBI Taxonomy" id="657651"/>
    <lineage>
        <taxon>Bacteria</taxon>
        <taxon>Pseudomonadati</taxon>
        <taxon>Pseudomonadota</taxon>
        <taxon>Alphaproteobacteria</taxon>
        <taxon>Rhodobacterales</taxon>
        <taxon>Paracoccaceae</taxon>
        <taxon>Paracoccus</taxon>
    </lineage>
</organism>
<proteinExistence type="predicted"/>
<evidence type="ECO:0000313" key="2">
    <source>
        <dbReference type="EMBL" id="MBK4217293.1"/>
    </source>
</evidence>
<evidence type="ECO:0000259" key="1">
    <source>
        <dbReference type="Pfam" id="PF04273"/>
    </source>
</evidence>
<evidence type="ECO:0000313" key="3">
    <source>
        <dbReference type="Proteomes" id="UP000640485"/>
    </source>
</evidence>
<dbReference type="Pfam" id="PF04273">
    <property type="entry name" value="BLH_phosphatase"/>
    <property type="match status" value="1"/>
</dbReference>
<dbReference type="InterPro" id="IPR029021">
    <property type="entry name" value="Prot-tyrosine_phosphatase-like"/>
</dbReference>
<gene>
    <name evidence="2" type="ORF">JJJ17_15290</name>
</gene>
<keyword evidence="3" id="KW-1185">Reference proteome</keyword>
<name>A0A934W1D8_9RHOB</name>
<dbReference type="Proteomes" id="UP000640485">
    <property type="component" value="Unassembled WGS sequence"/>
</dbReference>
<dbReference type="Gene3D" id="3.90.190.10">
    <property type="entry name" value="Protein tyrosine phosphatase superfamily"/>
    <property type="match status" value="1"/>
</dbReference>
<dbReference type="CDD" id="cd14503">
    <property type="entry name" value="PTP-bact"/>
    <property type="match status" value="1"/>
</dbReference>
<accession>A0A934W1D8</accession>
<dbReference type="InterPro" id="IPR005939">
    <property type="entry name" value="BLH_phosphatase-like"/>
</dbReference>
<dbReference type="EMBL" id="JAEPRQ010000006">
    <property type="protein sequence ID" value="MBK4217293.1"/>
    <property type="molecule type" value="Genomic_DNA"/>
</dbReference>
<dbReference type="GO" id="GO:0016787">
    <property type="term" value="F:hydrolase activity"/>
    <property type="evidence" value="ECO:0007669"/>
    <property type="project" value="InterPro"/>
</dbReference>
<protein>
    <submittedName>
        <fullName evidence="2">TIGR01244 family phosphatase</fullName>
    </submittedName>
</protein>
<dbReference type="SUPFAM" id="SSF52799">
    <property type="entry name" value="(Phosphotyrosine protein) phosphatases II"/>
    <property type="match status" value="1"/>
</dbReference>
<sequence length="141" mass="14940">MDLRQLSPDLAVSPQIQPEDVPVLAQSGFKVLVNNRPDDEIGAIDHEVMAEAARAAGMEYHYLPFHPGQITPDLIEGFGEATSGKGPVIAFCRSGNRCTVLWALNQAGKLPEAELLQTAADAGYDLTGVMPLVASLAGKNA</sequence>
<feature type="domain" description="Beta-lactamase hydrolase-like protein phosphatase-like" evidence="1">
    <location>
        <begin position="2"/>
        <end position="108"/>
    </location>
</feature>
<dbReference type="RefSeq" id="WP_200687934.1">
    <property type="nucleotide sequence ID" value="NZ_JAEPRQ010000006.1"/>
</dbReference>